<keyword evidence="7 10" id="KW-0574">Periplasm</keyword>
<dbReference type="Pfam" id="PF03548">
    <property type="entry name" value="LolA"/>
    <property type="match status" value="1"/>
</dbReference>
<dbReference type="InterPro" id="IPR004564">
    <property type="entry name" value="OM_lipoprot_carrier_LolA-like"/>
</dbReference>
<dbReference type="NCBIfam" id="TIGR00547">
    <property type="entry name" value="lolA"/>
    <property type="match status" value="1"/>
</dbReference>
<accession>A0ABN1L7V6</accession>
<comment type="similarity">
    <text evidence="2 10">Belongs to the LolA family.</text>
</comment>
<dbReference type="InterPro" id="IPR018323">
    <property type="entry name" value="OM_lipoprot_carrier_LolA_Pbac"/>
</dbReference>
<gene>
    <name evidence="10 11" type="primary">lolA</name>
    <name evidence="11" type="ORF">GCM10009111_21710</name>
</gene>
<reference evidence="11 12" key="1">
    <citation type="journal article" date="2019" name="Int. J. Syst. Evol. Microbiol.">
        <title>The Global Catalogue of Microorganisms (GCM) 10K type strain sequencing project: providing services to taxonomists for standard genome sequencing and annotation.</title>
        <authorList>
            <consortium name="The Broad Institute Genomics Platform"/>
            <consortium name="The Broad Institute Genome Sequencing Center for Infectious Disease"/>
            <person name="Wu L."/>
            <person name="Ma J."/>
        </authorList>
    </citation>
    <scope>NUCLEOTIDE SEQUENCE [LARGE SCALE GENOMIC DNA]</scope>
    <source>
        <strain evidence="11 12">JCM 15608</strain>
    </source>
</reference>
<name>A0ABN1L7V6_9GAMM</name>
<organism evidence="11 12">
    <name type="scientific">Colwellia asteriadis</name>
    <dbReference type="NCBI Taxonomy" id="517723"/>
    <lineage>
        <taxon>Bacteria</taxon>
        <taxon>Pseudomonadati</taxon>
        <taxon>Pseudomonadota</taxon>
        <taxon>Gammaproteobacteria</taxon>
        <taxon>Alteromonadales</taxon>
        <taxon>Colwelliaceae</taxon>
        <taxon>Colwellia</taxon>
    </lineage>
</organism>
<dbReference type="SUPFAM" id="SSF89392">
    <property type="entry name" value="Prokaryotic lipoproteins and lipoprotein localization factors"/>
    <property type="match status" value="1"/>
</dbReference>
<keyword evidence="9 10" id="KW-0143">Chaperone</keyword>
<keyword evidence="8 10" id="KW-0653">Protein transport</keyword>
<evidence type="ECO:0000256" key="8">
    <source>
        <dbReference type="ARBA" id="ARBA00022927"/>
    </source>
</evidence>
<evidence type="ECO:0000256" key="10">
    <source>
        <dbReference type="HAMAP-Rule" id="MF_00240"/>
    </source>
</evidence>
<evidence type="ECO:0000313" key="12">
    <source>
        <dbReference type="Proteomes" id="UP001500021"/>
    </source>
</evidence>
<comment type="subunit">
    <text evidence="3 10">Monomer.</text>
</comment>
<dbReference type="InterPro" id="IPR029046">
    <property type="entry name" value="LolA/LolB/LppX"/>
</dbReference>
<keyword evidence="5 10" id="KW-0813">Transport</keyword>
<dbReference type="EMBL" id="BAAAFA010000007">
    <property type="protein sequence ID" value="GAA0818688.1"/>
    <property type="molecule type" value="Genomic_DNA"/>
</dbReference>
<proteinExistence type="inferred from homology"/>
<evidence type="ECO:0000256" key="9">
    <source>
        <dbReference type="ARBA" id="ARBA00023186"/>
    </source>
</evidence>
<feature type="signal peptide" evidence="10">
    <location>
        <begin position="1"/>
        <end position="27"/>
    </location>
</feature>
<evidence type="ECO:0000256" key="2">
    <source>
        <dbReference type="ARBA" id="ARBA00007615"/>
    </source>
</evidence>
<comment type="subcellular location">
    <subcellularLocation>
        <location evidence="1 10">Periplasm</location>
    </subcellularLocation>
</comment>
<dbReference type="Gene3D" id="2.50.20.10">
    <property type="entry name" value="Lipoprotein localisation LolA/LolB/LppX"/>
    <property type="match status" value="1"/>
</dbReference>
<evidence type="ECO:0000256" key="3">
    <source>
        <dbReference type="ARBA" id="ARBA00011245"/>
    </source>
</evidence>
<evidence type="ECO:0000256" key="1">
    <source>
        <dbReference type="ARBA" id="ARBA00004418"/>
    </source>
</evidence>
<keyword evidence="12" id="KW-1185">Reference proteome</keyword>
<evidence type="ECO:0000256" key="4">
    <source>
        <dbReference type="ARBA" id="ARBA00014035"/>
    </source>
</evidence>
<evidence type="ECO:0000256" key="6">
    <source>
        <dbReference type="ARBA" id="ARBA00022729"/>
    </source>
</evidence>
<comment type="caution">
    <text evidence="11">The sequence shown here is derived from an EMBL/GenBank/DDBJ whole genome shotgun (WGS) entry which is preliminary data.</text>
</comment>
<evidence type="ECO:0000313" key="11">
    <source>
        <dbReference type="EMBL" id="GAA0818688.1"/>
    </source>
</evidence>
<comment type="function">
    <text evidence="10">Participates in the translocation of lipoproteins from the inner membrane to the outer membrane. Only forms a complex with a lipoprotein if the residue after the N-terminal Cys is not an aspartate (The Asp acts as a targeting signal to indicate that the lipoprotein should stay in the inner membrane).</text>
</comment>
<dbReference type="PANTHER" id="PTHR35869">
    <property type="entry name" value="OUTER-MEMBRANE LIPOPROTEIN CARRIER PROTEIN"/>
    <property type="match status" value="1"/>
</dbReference>
<dbReference type="RefSeq" id="WP_343817440.1">
    <property type="nucleotide sequence ID" value="NZ_BAAAFA010000007.1"/>
</dbReference>
<evidence type="ECO:0000256" key="5">
    <source>
        <dbReference type="ARBA" id="ARBA00022448"/>
    </source>
</evidence>
<feature type="chain" id="PRO_5044908456" description="Outer-membrane lipoprotein carrier protein" evidence="10">
    <location>
        <begin position="28"/>
        <end position="242"/>
    </location>
</feature>
<keyword evidence="11" id="KW-0449">Lipoprotein</keyword>
<sequence precursor="true">MSPTVLKKIRLATLLSIPVLSHFSVHAEVSVTPATKDTAIESVATQVLNTTDERSAQDKARLMATLSELTYFSADFTQKIFSESEELLQQGAGTLAISKPNLVNWQTTEPDETTIVSDGETLWFYDPFIEQASAYSLAKAIDNTPILLLTSDEKTLWDNYQVEQKNEQFVITPLNQESQIKSLSLRFSRNESSTTQLSEFSFKDATGQVSQILLSNFNSTDAPNAQLFSFSLPQGVRLEDKR</sequence>
<dbReference type="PANTHER" id="PTHR35869:SF1">
    <property type="entry name" value="OUTER-MEMBRANE LIPOPROTEIN CARRIER PROTEIN"/>
    <property type="match status" value="1"/>
</dbReference>
<dbReference type="Proteomes" id="UP001500021">
    <property type="component" value="Unassembled WGS sequence"/>
</dbReference>
<protein>
    <recommendedName>
        <fullName evidence="4 10">Outer-membrane lipoprotein carrier protein</fullName>
    </recommendedName>
</protein>
<evidence type="ECO:0000256" key="7">
    <source>
        <dbReference type="ARBA" id="ARBA00022764"/>
    </source>
</evidence>
<dbReference type="CDD" id="cd16325">
    <property type="entry name" value="LolA"/>
    <property type="match status" value="1"/>
</dbReference>
<dbReference type="HAMAP" id="MF_00240">
    <property type="entry name" value="LolA"/>
    <property type="match status" value="1"/>
</dbReference>
<keyword evidence="6 10" id="KW-0732">Signal</keyword>